<protein>
    <submittedName>
        <fullName evidence="5">Uncharacterized protein</fullName>
    </submittedName>
</protein>
<dbReference type="Proteomes" id="UP000075604">
    <property type="component" value="Unassembled WGS sequence"/>
</dbReference>
<keyword evidence="2 3" id="KW-0802">TPR repeat</keyword>
<evidence type="ECO:0000256" key="3">
    <source>
        <dbReference type="PROSITE-ProRule" id="PRU00339"/>
    </source>
</evidence>
<sequence>MLAGGAHLRHAARSSSTPREAPRPRQSPAPLSSLGTAAGARYRLAVTKTGRRKQRPTPRQGAPELTPKSVARMDVGDAVYRLVKLLARHPDERLDAKARGALEKTLPVLDALRASHPDHPQVAWVAGMILRKLGRLDEAAQLARRAFEIEPTFATAVSLAYALRERGDIDAAQGAFEAAARLDPEDVSARCDLGAMLCEAGRTAEGLRHLEAVLDEQPAHPVAFPAYACHRAVRDGDASWYDKLAAYEKAHPESAGAARALERLRAEGLHHPAPVAVVEGFIAGVAEAIDHLHRDHDPWLNRFGAREHGYRILPPLAPEELRRIEASAGTRIPADYAAFVTRVGSAGAGPYYGLLPLDGPGQLGSLTGDFPHTRPYRPQLRVMSAAERAAYQADATVRGTIALAHMGCGYFSVLVVRGPRAGTVWADLRAAGSGLLPTHDSFTAWYRDWIEALSKGAPAELPITAPRCAAPAVLSDYLMEWERERRLPLGGAGEAGVRQALRELPDGGIAIQAEASRYFDAGDPISPCPNCRHMFEHFIQKDMLRPAALRPGVPPRAARRLRPEA</sequence>
<dbReference type="SMART" id="SM00028">
    <property type="entry name" value="TPR"/>
    <property type="match status" value="3"/>
</dbReference>
<dbReference type="InterPro" id="IPR019734">
    <property type="entry name" value="TPR_rpt"/>
</dbReference>
<comment type="caution">
    <text evidence="5">The sequence shown here is derived from an EMBL/GenBank/DDBJ whole genome shotgun (WGS) entry which is preliminary data.</text>
</comment>
<dbReference type="PANTHER" id="PTHR45586">
    <property type="entry name" value="TPR REPEAT-CONTAINING PROTEIN PA4667"/>
    <property type="match status" value="1"/>
</dbReference>
<dbReference type="Pfam" id="PF13432">
    <property type="entry name" value="TPR_16"/>
    <property type="match status" value="2"/>
</dbReference>
<dbReference type="PANTHER" id="PTHR45586:SF1">
    <property type="entry name" value="LIPOPOLYSACCHARIDE ASSEMBLY PROTEIN B"/>
    <property type="match status" value="1"/>
</dbReference>
<evidence type="ECO:0000256" key="4">
    <source>
        <dbReference type="SAM" id="MobiDB-lite"/>
    </source>
</evidence>
<dbReference type="InterPro" id="IPR011990">
    <property type="entry name" value="TPR-like_helical_dom_sf"/>
</dbReference>
<dbReference type="AlphaFoldDB" id="A0A150PD96"/>
<dbReference type="SUPFAM" id="SSF48452">
    <property type="entry name" value="TPR-like"/>
    <property type="match status" value="1"/>
</dbReference>
<dbReference type="EMBL" id="JELX01002995">
    <property type="protein sequence ID" value="KYF53616.1"/>
    <property type="molecule type" value="Genomic_DNA"/>
</dbReference>
<feature type="repeat" description="TPR" evidence="3">
    <location>
        <begin position="153"/>
        <end position="186"/>
    </location>
</feature>
<reference evidence="5 6" key="1">
    <citation type="submission" date="2014-02" db="EMBL/GenBank/DDBJ databases">
        <title>The small core and large imbalanced accessory genome model reveals a collaborative survival strategy of Sorangium cellulosum strains in nature.</title>
        <authorList>
            <person name="Han K."/>
            <person name="Peng R."/>
            <person name="Blom J."/>
            <person name="Li Y.-Z."/>
        </authorList>
    </citation>
    <scope>NUCLEOTIDE SEQUENCE [LARGE SCALE GENOMIC DNA]</scope>
    <source>
        <strain evidence="5 6">So0157-18</strain>
    </source>
</reference>
<dbReference type="InterPro" id="IPR037883">
    <property type="entry name" value="Knr4/Smi1-like_sf"/>
</dbReference>
<organism evidence="5 6">
    <name type="scientific">Sorangium cellulosum</name>
    <name type="common">Polyangium cellulosum</name>
    <dbReference type="NCBI Taxonomy" id="56"/>
    <lineage>
        <taxon>Bacteria</taxon>
        <taxon>Pseudomonadati</taxon>
        <taxon>Myxococcota</taxon>
        <taxon>Polyangia</taxon>
        <taxon>Polyangiales</taxon>
        <taxon>Polyangiaceae</taxon>
        <taxon>Sorangium</taxon>
    </lineage>
</organism>
<dbReference type="InterPro" id="IPR051012">
    <property type="entry name" value="CellSynth/LPSAsmb/PSIAsmb"/>
</dbReference>
<name>A0A150PD96_SORCE</name>
<gene>
    <name evidence="5" type="ORF">BE04_45250</name>
</gene>
<evidence type="ECO:0000256" key="2">
    <source>
        <dbReference type="ARBA" id="ARBA00022803"/>
    </source>
</evidence>
<dbReference type="Gene3D" id="1.25.40.10">
    <property type="entry name" value="Tetratricopeptide repeat domain"/>
    <property type="match status" value="1"/>
</dbReference>
<evidence type="ECO:0000313" key="5">
    <source>
        <dbReference type="EMBL" id="KYF53616.1"/>
    </source>
</evidence>
<proteinExistence type="predicted"/>
<dbReference type="SUPFAM" id="SSF160631">
    <property type="entry name" value="SMI1/KNR4-like"/>
    <property type="match status" value="1"/>
</dbReference>
<feature type="region of interest" description="Disordered" evidence="4">
    <location>
        <begin position="1"/>
        <end position="69"/>
    </location>
</feature>
<keyword evidence="1" id="KW-0677">Repeat</keyword>
<evidence type="ECO:0000256" key="1">
    <source>
        <dbReference type="ARBA" id="ARBA00022737"/>
    </source>
</evidence>
<dbReference type="PROSITE" id="PS50005">
    <property type="entry name" value="TPR"/>
    <property type="match status" value="1"/>
</dbReference>
<evidence type="ECO:0000313" key="6">
    <source>
        <dbReference type="Proteomes" id="UP000075604"/>
    </source>
</evidence>
<accession>A0A150PD96</accession>